<evidence type="ECO:0000313" key="4">
    <source>
        <dbReference type="EMBL" id="PWR18731.1"/>
    </source>
</evidence>
<comment type="similarity">
    <text evidence="1">Belongs to the peptidase A24 family.</text>
</comment>
<sequence length="210" mass="21430">MAEVVALHPYVGAVLGLLAGGIAWRVNGVLAAHRDLAVPRLGLLWLVLAGVYGGFALAQAGIQPHGAALVVLGAVALAVIGFDFHHRRIPNEWSLAIAALGLADALARDRLVEAAATGLGGALLLFGLAALYRLIRGRSGLGLGDVKLVVGIGIWLGPLGLVWCYLTASVATVVFALGALALRRLADDPPFGPGLLGAMLVLLLTGAPPL</sequence>
<reference evidence="5" key="1">
    <citation type="submission" date="2018-05" db="EMBL/GenBank/DDBJ databases">
        <title>Zavarzinia sp. HR-AS.</title>
        <authorList>
            <person name="Lee Y."/>
            <person name="Jeon C.O."/>
        </authorList>
    </citation>
    <scope>NUCLEOTIDE SEQUENCE [LARGE SCALE GENOMIC DNA]</scope>
    <source>
        <strain evidence="5">DSM 1231</strain>
    </source>
</reference>
<dbReference type="InterPro" id="IPR050882">
    <property type="entry name" value="Prepilin_peptidase/N-MTase"/>
</dbReference>
<comment type="caution">
    <text evidence="4">The sequence shown here is derived from an EMBL/GenBank/DDBJ whole genome shotgun (WGS) entry which is preliminary data.</text>
</comment>
<feature type="transmembrane region" description="Helical" evidence="2">
    <location>
        <begin position="189"/>
        <end position="207"/>
    </location>
</feature>
<feature type="transmembrane region" description="Helical" evidence="2">
    <location>
        <begin position="155"/>
        <end position="182"/>
    </location>
</feature>
<evidence type="ECO:0000259" key="3">
    <source>
        <dbReference type="Pfam" id="PF01478"/>
    </source>
</evidence>
<keyword evidence="2" id="KW-0472">Membrane</keyword>
<dbReference type="GO" id="GO:0004190">
    <property type="term" value="F:aspartic-type endopeptidase activity"/>
    <property type="evidence" value="ECO:0007669"/>
    <property type="project" value="InterPro"/>
</dbReference>
<gene>
    <name evidence="4" type="ORF">DKG75_17245</name>
</gene>
<evidence type="ECO:0000256" key="2">
    <source>
        <dbReference type="SAM" id="Phobius"/>
    </source>
</evidence>
<feature type="domain" description="Prepilin type IV endopeptidase peptidase" evidence="3">
    <location>
        <begin position="71"/>
        <end position="177"/>
    </location>
</feature>
<organism evidence="4 5">
    <name type="scientific">Zavarzinia compransoris</name>
    <dbReference type="NCBI Taxonomy" id="1264899"/>
    <lineage>
        <taxon>Bacteria</taxon>
        <taxon>Pseudomonadati</taxon>
        <taxon>Pseudomonadota</taxon>
        <taxon>Alphaproteobacteria</taxon>
        <taxon>Rhodospirillales</taxon>
        <taxon>Zavarziniaceae</taxon>
        <taxon>Zavarzinia</taxon>
    </lineage>
</organism>
<feature type="transmembrane region" description="Helical" evidence="2">
    <location>
        <begin position="38"/>
        <end position="60"/>
    </location>
</feature>
<dbReference type="Gene3D" id="1.20.120.1220">
    <property type="match status" value="1"/>
</dbReference>
<dbReference type="GO" id="GO:0005886">
    <property type="term" value="C:plasma membrane"/>
    <property type="evidence" value="ECO:0007669"/>
    <property type="project" value="TreeGrafter"/>
</dbReference>
<dbReference type="RefSeq" id="WP_109922420.1">
    <property type="nucleotide sequence ID" value="NZ_QGLF01000005.1"/>
</dbReference>
<dbReference type="EMBL" id="QGLF01000005">
    <property type="protein sequence ID" value="PWR18731.1"/>
    <property type="molecule type" value="Genomic_DNA"/>
</dbReference>
<dbReference type="PANTHER" id="PTHR30487:SF0">
    <property type="entry name" value="PREPILIN LEADER PEPTIDASE_N-METHYLTRANSFERASE-RELATED"/>
    <property type="match status" value="1"/>
</dbReference>
<protein>
    <recommendedName>
        <fullName evidence="3">Prepilin type IV endopeptidase peptidase domain-containing protein</fullName>
    </recommendedName>
</protein>
<dbReference type="AlphaFoldDB" id="A0A317DW23"/>
<keyword evidence="2" id="KW-1133">Transmembrane helix</keyword>
<name>A0A317DW23_9PROT</name>
<evidence type="ECO:0000256" key="1">
    <source>
        <dbReference type="ARBA" id="ARBA00005801"/>
    </source>
</evidence>
<keyword evidence="5" id="KW-1185">Reference proteome</keyword>
<dbReference type="Proteomes" id="UP000246077">
    <property type="component" value="Unassembled WGS sequence"/>
</dbReference>
<feature type="transmembrane region" description="Helical" evidence="2">
    <location>
        <begin position="114"/>
        <end position="135"/>
    </location>
</feature>
<proteinExistence type="inferred from homology"/>
<evidence type="ECO:0000313" key="5">
    <source>
        <dbReference type="Proteomes" id="UP000246077"/>
    </source>
</evidence>
<feature type="transmembrane region" description="Helical" evidence="2">
    <location>
        <begin position="6"/>
        <end position="26"/>
    </location>
</feature>
<dbReference type="Pfam" id="PF01478">
    <property type="entry name" value="Peptidase_A24"/>
    <property type="match status" value="1"/>
</dbReference>
<keyword evidence="2" id="KW-0812">Transmembrane</keyword>
<dbReference type="InterPro" id="IPR000045">
    <property type="entry name" value="Prepilin_IV_endopep_pep"/>
</dbReference>
<feature type="transmembrane region" description="Helical" evidence="2">
    <location>
        <begin position="66"/>
        <end position="84"/>
    </location>
</feature>
<accession>A0A317DW23</accession>
<dbReference type="GO" id="GO:0006465">
    <property type="term" value="P:signal peptide processing"/>
    <property type="evidence" value="ECO:0007669"/>
    <property type="project" value="TreeGrafter"/>
</dbReference>
<dbReference type="PANTHER" id="PTHR30487">
    <property type="entry name" value="TYPE 4 PREPILIN-LIKE PROTEINS LEADER PEPTIDE-PROCESSING ENZYME"/>
    <property type="match status" value="1"/>
</dbReference>